<dbReference type="PANTHER" id="PTHR12993:SF11">
    <property type="entry name" value="N-ACETYLGLUCOSAMINYL-PHOSPHATIDYLINOSITOL DE-N-ACETYLASE"/>
    <property type="match status" value="1"/>
</dbReference>
<keyword evidence="1" id="KW-0862">Zinc</keyword>
<accession>A0ABW6SKL1</accession>
<comment type="caution">
    <text evidence="2">The sequence shown here is derived from an EMBL/GenBank/DDBJ whole genome shotgun (WGS) entry which is preliminary data.</text>
</comment>
<organism evidence="2 3">
    <name type="scientific">Microtetraspora malaysiensis</name>
    <dbReference type="NCBI Taxonomy" id="161358"/>
    <lineage>
        <taxon>Bacteria</taxon>
        <taxon>Bacillati</taxon>
        <taxon>Actinomycetota</taxon>
        <taxon>Actinomycetes</taxon>
        <taxon>Streptosporangiales</taxon>
        <taxon>Streptosporangiaceae</taxon>
        <taxon>Microtetraspora</taxon>
    </lineage>
</organism>
<evidence type="ECO:0000256" key="1">
    <source>
        <dbReference type="ARBA" id="ARBA00022833"/>
    </source>
</evidence>
<reference evidence="2 3" key="1">
    <citation type="submission" date="2024-10" db="EMBL/GenBank/DDBJ databases">
        <title>The Natural Products Discovery Center: Release of the First 8490 Sequenced Strains for Exploring Actinobacteria Biosynthetic Diversity.</title>
        <authorList>
            <person name="Kalkreuter E."/>
            <person name="Kautsar S.A."/>
            <person name="Yang D."/>
            <person name="Bader C.D."/>
            <person name="Teijaro C.N."/>
            <person name="Fluegel L."/>
            <person name="Davis C.M."/>
            <person name="Simpson J.R."/>
            <person name="Lauterbach L."/>
            <person name="Steele A.D."/>
            <person name="Gui C."/>
            <person name="Meng S."/>
            <person name="Li G."/>
            <person name="Viehrig K."/>
            <person name="Ye F."/>
            <person name="Su P."/>
            <person name="Kiefer A.F."/>
            <person name="Nichols A."/>
            <person name="Cepeda A.J."/>
            <person name="Yan W."/>
            <person name="Fan B."/>
            <person name="Jiang Y."/>
            <person name="Adhikari A."/>
            <person name="Zheng C.-J."/>
            <person name="Schuster L."/>
            <person name="Cowan T.M."/>
            <person name="Smanski M.J."/>
            <person name="Chevrette M.G."/>
            <person name="De Carvalho L.P.S."/>
            <person name="Shen B."/>
        </authorList>
    </citation>
    <scope>NUCLEOTIDE SEQUENCE [LARGE SCALE GENOMIC DNA]</scope>
    <source>
        <strain evidence="2 3">NPDC002173</strain>
    </source>
</reference>
<evidence type="ECO:0000313" key="2">
    <source>
        <dbReference type="EMBL" id="MFF3665499.1"/>
    </source>
</evidence>
<dbReference type="EMBL" id="JBIASD010000004">
    <property type="protein sequence ID" value="MFF3665499.1"/>
    <property type="molecule type" value="Genomic_DNA"/>
</dbReference>
<dbReference type="InterPro" id="IPR003737">
    <property type="entry name" value="GlcNAc_PI_deacetylase-related"/>
</dbReference>
<name>A0ABW6SKL1_9ACTN</name>
<evidence type="ECO:0000313" key="3">
    <source>
        <dbReference type="Proteomes" id="UP001602013"/>
    </source>
</evidence>
<keyword evidence="3" id="KW-1185">Reference proteome</keyword>
<sequence length="232" mass="24074">MFGLLPGDVALVVAPHLDDETLGAGGTIHRLASCGVTVHVLAVCCRTGPMWAGHSDPGLRGKEFNAACDALGVAGRLLAWADNDHAHSPAAHQRELVTLIESGTELSLAAARPTLLLTPAAGGFHQDHQAVHAACFAAARAGGEAKPTPRLVLGYMGPEEVAWNAAAGAPTVYVDTTAHWPAKETALTAYASQLREGTHPRSIPAIRAIDTATGAAIGTALAERFIPYRLAY</sequence>
<dbReference type="RefSeq" id="WP_387409504.1">
    <property type="nucleotide sequence ID" value="NZ_JBIASD010000004.1"/>
</dbReference>
<proteinExistence type="predicted"/>
<dbReference type="EC" id="3.5.1.-" evidence="2"/>
<protein>
    <submittedName>
        <fullName evidence="2">PIG-L deacetylase family protein</fullName>
        <ecNumber evidence="2">3.5.1.-</ecNumber>
    </submittedName>
</protein>
<dbReference type="GO" id="GO:0016787">
    <property type="term" value="F:hydrolase activity"/>
    <property type="evidence" value="ECO:0007669"/>
    <property type="project" value="UniProtKB-KW"/>
</dbReference>
<dbReference type="SUPFAM" id="SSF102588">
    <property type="entry name" value="LmbE-like"/>
    <property type="match status" value="1"/>
</dbReference>
<dbReference type="Gene3D" id="3.40.50.10320">
    <property type="entry name" value="LmbE-like"/>
    <property type="match status" value="1"/>
</dbReference>
<dbReference type="Pfam" id="PF02585">
    <property type="entry name" value="PIG-L"/>
    <property type="match status" value="1"/>
</dbReference>
<gene>
    <name evidence="2" type="ORF">ACFYXI_07880</name>
</gene>
<keyword evidence="2" id="KW-0378">Hydrolase</keyword>
<dbReference type="Proteomes" id="UP001602013">
    <property type="component" value="Unassembled WGS sequence"/>
</dbReference>
<dbReference type="PANTHER" id="PTHR12993">
    <property type="entry name" value="N-ACETYLGLUCOSAMINYL-PHOSPHATIDYLINOSITOL DE-N-ACETYLASE-RELATED"/>
    <property type="match status" value="1"/>
</dbReference>
<dbReference type="InterPro" id="IPR024078">
    <property type="entry name" value="LmbE-like_dom_sf"/>
</dbReference>